<feature type="transmembrane region" description="Helical" evidence="1">
    <location>
        <begin position="12"/>
        <end position="30"/>
    </location>
</feature>
<dbReference type="EMBL" id="SSTE01015881">
    <property type="protein sequence ID" value="KAA0043028.1"/>
    <property type="molecule type" value="Genomic_DNA"/>
</dbReference>
<dbReference type="AlphaFoldDB" id="A0A5A7TJP2"/>
<keyword evidence="1" id="KW-1133">Transmembrane helix</keyword>
<proteinExistence type="predicted"/>
<accession>A0A5A7TJP2</accession>
<comment type="caution">
    <text evidence="2">The sequence shown here is derived from an EMBL/GenBank/DDBJ whole genome shotgun (WGS) entry which is preliminary data.</text>
</comment>
<evidence type="ECO:0000256" key="1">
    <source>
        <dbReference type="SAM" id="Phobius"/>
    </source>
</evidence>
<reference evidence="2 3" key="1">
    <citation type="submission" date="2019-08" db="EMBL/GenBank/DDBJ databases">
        <title>Draft genome sequences of two oriental melons (Cucumis melo L. var makuwa).</title>
        <authorList>
            <person name="Kwon S.-Y."/>
        </authorList>
    </citation>
    <scope>NUCLEOTIDE SEQUENCE [LARGE SCALE GENOMIC DNA]</scope>
    <source>
        <strain evidence="3">cv. SW 3</strain>
        <tissue evidence="2">Leaf</tissue>
    </source>
</reference>
<evidence type="ECO:0000313" key="3">
    <source>
        <dbReference type="Proteomes" id="UP000321393"/>
    </source>
</evidence>
<keyword evidence="1" id="KW-0472">Membrane</keyword>
<gene>
    <name evidence="2" type="ORF">E6C27_scaffold75G001080</name>
</gene>
<evidence type="ECO:0000313" key="2">
    <source>
        <dbReference type="EMBL" id="KAA0043028.1"/>
    </source>
</evidence>
<protein>
    <submittedName>
        <fullName evidence="2">Senescence-specific cysteine protease sag39</fullName>
    </submittedName>
</protein>
<keyword evidence="2" id="KW-0378">Hydrolase</keyword>
<keyword evidence="1" id="KW-0812">Transmembrane</keyword>
<dbReference type="OrthoDB" id="1939000at2759"/>
<dbReference type="Proteomes" id="UP000321393">
    <property type="component" value="Unassembled WGS sequence"/>
</dbReference>
<name>A0A5A7TJP2_CUCMM</name>
<keyword evidence="2" id="KW-0645">Protease</keyword>
<dbReference type="GO" id="GO:0008233">
    <property type="term" value="F:peptidase activity"/>
    <property type="evidence" value="ECO:0007669"/>
    <property type="project" value="UniProtKB-KW"/>
</dbReference>
<dbReference type="GO" id="GO:0006508">
    <property type="term" value="P:proteolysis"/>
    <property type="evidence" value="ECO:0007669"/>
    <property type="project" value="UniProtKB-KW"/>
</dbReference>
<organism evidence="2 3">
    <name type="scientific">Cucumis melo var. makuwa</name>
    <name type="common">Oriental melon</name>
    <dbReference type="NCBI Taxonomy" id="1194695"/>
    <lineage>
        <taxon>Eukaryota</taxon>
        <taxon>Viridiplantae</taxon>
        <taxon>Streptophyta</taxon>
        <taxon>Embryophyta</taxon>
        <taxon>Tracheophyta</taxon>
        <taxon>Spermatophyta</taxon>
        <taxon>Magnoliopsida</taxon>
        <taxon>eudicotyledons</taxon>
        <taxon>Gunneridae</taxon>
        <taxon>Pentapetalae</taxon>
        <taxon>rosids</taxon>
        <taxon>fabids</taxon>
        <taxon>Cucurbitales</taxon>
        <taxon>Cucurbitaceae</taxon>
        <taxon>Benincaseae</taxon>
        <taxon>Cucumis</taxon>
    </lineage>
</organism>
<sequence>MKQLREKVGRLGFKLMADTIYIYIYIYIYYVPQCWGPQGFSHGSGRVNTVRSARRPKAVLRYLANCANGQKLLPFRRLKGLPIQELLTRVDTLETKFVRIVNYERGDSSAGSVAHIEEHVDVNTRVNLTMQVMVNQVSVSGAISVNRIKILEPKPFRMARYAKALENIFDIEQYFKATNTVTIKAKVMLATMHIAEDAKLWWRSQYVDIQERDAQ</sequence>